<evidence type="ECO:0000256" key="3">
    <source>
        <dbReference type="ARBA" id="ARBA00013075"/>
    </source>
</evidence>
<evidence type="ECO:0000256" key="8">
    <source>
        <dbReference type="SAM" id="Coils"/>
    </source>
</evidence>
<gene>
    <name evidence="9" type="primary">spr</name>
</gene>
<dbReference type="AlphaFoldDB" id="A0A665TS92"/>
<dbReference type="InterPro" id="IPR002347">
    <property type="entry name" value="SDR_fam"/>
</dbReference>
<dbReference type="GO" id="GO:0006729">
    <property type="term" value="P:tetrahydrobiopterin biosynthetic process"/>
    <property type="evidence" value="ECO:0007669"/>
    <property type="project" value="InterPro"/>
</dbReference>
<evidence type="ECO:0000256" key="5">
    <source>
        <dbReference type="ARBA" id="ARBA00022490"/>
    </source>
</evidence>
<dbReference type="OMA" id="FKGWTLY"/>
<reference evidence="9" key="1">
    <citation type="submission" date="2021-04" db="EMBL/GenBank/DDBJ databases">
        <authorList>
            <consortium name="Wellcome Sanger Institute Data Sharing"/>
        </authorList>
    </citation>
    <scope>NUCLEOTIDE SEQUENCE [LARGE SCALE GENOMIC DNA]</scope>
</reference>
<dbReference type="CDD" id="cd05367">
    <property type="entry name" value="SPR-like_SDR_c"/>
    <property type="match status" value="1"/>
</dbReference>
<comment type="similarity">
    <text evidence="2">Belongs to the sepiapterin reductase family.</text>
</comment>
<keyword evidence="7" id="KW-0560">Oxidoreductase</keyword>
<dbReference type="SUPFAM" id="SSF51735">
    <property type="entry name" value="NAD(P)-binding Rossmann-fold domains"/>
    <property type="match status" value="1"/>
</dbReference>
<dbReference type="Pfam" id="PF00106">
    <property type="entry name" value="adh_short"/>
    <property type="match status" value="1"/>
</dbReference>
<evidence type="ECO:0000256" key="6">
    <source>
        <dbReference type="ARBA" id="ARBA00022857"/>
    </source>
</evidence>
<evidence type="ECO:0000256" key="7">
    <source>
        <dbReference type="ARBA" id="ARBA00023002"/>
    </source>
</evidence>
<dbReference type="GO" id="GO:0005737">
    <property type="term" value="C:cytoplasm"/>
    <property type="evidence" value="ECO:0007669"/>
    <property type="project" value="UniProtKB-SubCell"/>
</dbReference>
<proteinExistence type="inferred from homology"/>
<dbReference type="InterPro" id="IPR006393">
    <property type="entry name" value="Sepiapterin_red"/>
</dbReference>
<keyword evidence="5" id="KW-0963">Cytoplasm</keyword>
<evidence type="ECO:0000313" key="9">
    <source>
        <dbReference type="Ensembl" id="ENSENLP00000006621.1"/>
    </source>
</evidence>
<dbReference type="EC" id="1.1.1.153" evidence="3"/>
<dbReference type="Gene3D" id="3.40.50.720">
    <property type="entry name" value="NAD(P)-binding Rossmann-like Domain"/>
    <property type="match status" value="1"/>
</dbReference>
<comment type="subcellular location">
    <subcellularLocation>
        <location evidence="1">Cytoplasm</location>
    </subcellularLocation>
</comment>
<keyword evidence="10" id="KW-1185">Reference proteome</keyword>
<name>A0A665TS92_ECHNA</name>
<dbReference type="InterPro" id="IPR051721">
    <property type="entry name" value="Biopterin_syn/organic_redct"/>
</dbReference>
<dbReference type="GO" id="GO:0004757">
    <property type="term" value="F:sepiapterin reductase (NADP+) activity"/>
    <property type="evidence" value="ECO:0007669"/>
    <property type="project" value="UniProtKB-EC"/>
</dbReference>
<evidence type="ECO:0000313" key="10">
    <source>
        <dbReference type="Proteomes" id="UP000472264"/>
    </source>
</evidence>
<keyword evidence="6" id="KW-0521">NADP</keyword>
<evidence type="ECO:0000256" key="1">
    <source>
        <dbReference type="ARBA" id="ARBA00004496"/>
    </source>
</evidence>
<dbReference type="FunCoup" id="A0A665TS92">
    <property type="interactions" value="1665"/>
</dbReference>
<evidence type="ECO:0000256" key="2">
    <source>
        <dbReference type="ARBA" id="ARBA00010483"/>
    </source>
</evidence>
<evidence type="ECO:0000256" key="4">
    <source>
        <dbReference type="ARBA" id="ARBA00019170"/>
    </source>
</evidence>
<dbReference type="Proteomes" id="UP000472264">
    <property type="component" value="Chromosome 12"/>
</dbReference>
<dbReference type="InterPro" id="IPR036291">
    <property type="entry name" value="NAD(P)-bd_dom_sf"/>
</dbReference>
<accession>A0A665TS92</accession>
<protein>
    <recommendedName>
        <fullName evidence="4">Sepiapterin reductase</fullName>
        <ecNumber evidence="3">1.1.1.153</ecNumber>
    </recommendedName>
</protein>
<dbReference type="NCBIfam" id="TIGR01500">
    <property type="entry name" value="sepiapter_red"/>
    <property type="match status" value="1"/>
</dbReference>
<dbReference type="PRINTS" id="PR00081">
    <property type="entry name" value="GDHRDH"/>
</dbReference>
<reference evidence="9" key="2">
    <citation type="submission" date="2025-08" db="UniProtKB">
        <authorList>
            <consortium name="Ensembl"/>
        </authorList>
    </citation>
    <scope>IDENTIFICATION</scope>
</reference>
<reference evidence="9" key="3">
    <citation type="submission" date="2025-09" db="UniProtKB">
        <authorList>
            <consortium name="Ensembl"/>
        </authorList>
    </citation>
    <scope>IDENTIFICATION</scope>
</reference>
<sequence length="269" mass="29413">MAKTSGSRFHLGQALCIVTGASRGFGRAVAREMSQLMKPRSVIVLVARTEDDLRSLQKELAESEEGRAGLVAKCVVADLGQTEGVESVVGVSKESFSDDMDHIILVNNAASLGDVSRYAISFTNMAEVDAYLSFNVSSSLCLTASILQAFPQRAGLRRTVINISSLCALQPFSSWVLYCTGKAARDMIFRVLAEEEPDLRVLNYSPGPLDTDMYMVARTRSADPGVRKSFSDMIDQGQVLTCEKSCKKLMKLLLDDKYTSGDHIDIYDV</sequence>
<keyword evidence="8" id="KW-0175">Coiled coil</keyword>
<dbReference type="InParanoid" id="A0A665TS92"/>
<dbReference type="Ensembl" id="ENSENLT00000006917.1">
    <property type="protein sequence ID" value="ENSENLP00000006621.1"/>
    <property type="gene ID" value="ENSENLG00000003140.1"/>
</dbReference>
<feature type="coiled-coil region" evidence="8">
    <location>
        <begin position="46"/>
        <end position="73"/>
    </location>
</feature>
<dbReference type="PANTHER" id="PTHR44085">
    <property type="entry name" value="SEPIAPTERIN REDUCTASE"/>
    <property type="match status" value="1"/>
</dbReference>
<dbReference type="PANTHER" id="PTHR44085:SF2">
    <property type="entry name" value="SEPIAPTERIN REDUCTASE"/>
    <property type="match status" value="1"/>
</dbReference>
<organism evidence="9 10">
    <name type="scientific">Echeneis naucrates</name>
    <name type="common">Live sharksucker</name>
    <dbReference type="NCBI Taxonomy" id="173247"/>
    <lineage>
        <taxon>Eukaryota</taxon>
        <taxon>Metazoa</taxon>
        <taxon>Chordata</taxon>
        <taxon>Craniata</taxon>
        <taxon>Vertebrata</taxon>
        <taxon>Euteleostomi</taxon>
        <taxon>Actinopterygii</taxon>
        <taxon>Neopterygii</taxon>
        <taxon>Teleostei</taxon>
        <taxon>Neoteleostei</taxon>
        <taxon>Acanthomorphata</taxon>
        <taxon>Carangaria</taxon>
        <taxon>Carangiformes</taxon>
        <taxon>Echeneidae</taxon>
        <taxon>Echeneis</taxon>
    </lineage>
</organism>